<comment type="caution">
    <text evidence="2">Lacks conserved residue(s) required for the propagation of feature annotation.</text>
</comment>
<dbReference type="GO" id="GO:0016879">
    <property type="term" value="F:ligase activity, forming carbon-nitrogen bonds"/>
    <property type="evidence" value="ECO:0007669"/>
    <property type="project" value="UniProtKB-UniRule"/>
</dbReference>
<comment type="catalytic activity">
    <reaction evidence="2">
        <text>cytidine(34) in elongator tRNA(Met) + acetate + ATP = N(4)-acetylcytidine(34) in elongator tRNA(Met) + AMP + diphosphate</text>
        <dbReference type="Rhea" id="RHEA:58144"/>
        <dbReference type="Rhea" id="RHEA-COMP:10693"/>
        <dbReference type="Rhea" id="RHEA-COMP:10694"/>
        <dbReference type="ChEBI" id="CHEBI:30089"/>
        <dbReference type="ChEBI" id="CHEBI:30616"/>
        <dbReference type="ChEBI" id="CHEBI:33019"/>
        <dbReference type="ChEBI" id="CHEBI:74900"/>
        <dbReference type="ChEBI" id="CHEBI:82748"/>
        <dbReference type="ChEBI" id="CHEBI:456215"/>
    </reaction>
</comment>
<dbReference type="SUPFAM" id="SSF52374">
    <property type="entry name" value="Nucleotidylyl transferase"/>
    <property type="match status" value="1"/>
</dbReference>
<keyword evidence="2" id="KW-0436">Ligase</keyword>
<dbReference type="InterPro" id="IPR014729">
    <property type="entry name" value="Rossmann-like_a/b/a_fold"/>
</dbReference>
<name>A0A2K4ZH02_9FIRM</name>
<gene>
    <name evidence="2" type="primary">tmcAL</name>
    <name evidence="3" type="ORF">AMURIS_02462</name>
</gene>
<feature type="binding site" evidence="2">
    <location>
        <begin position="32"/>
        <end position="45"/>
    </location>
    <ligand>
        <name>ATP</name>
        <dbReference type="ChEBI" id="CHEBI:30616"/>
    </ligand>
</feature>
<dbReference type="GO" id="GO:0005737">
    <property type="term" value="C:cytoplasm"/>
    <property type="evidence" value="ECO:0007669"/>
    <property type="project" value="UniProtKB-SubCell"/>
</dbReference>
<dbReference type="AlphaFoldDB" id="A0A2K4ZH02"/>
<keyword evidence="4" id="KW-1185">Reference proteome</keyword>
<dbReference type="Gene3D" id="3.40.50.620">
    <property type="entry name" value="HUPs"/>
    <property type="match status" value="1"/>
</dbReference>
<keyword evidence="2" id="KW-0547">Nucleotide-binding</keyword>
<comment type="function">
    <text evidence="2">Catalyzes the formation of N(4)-acetylcytidine (ac(4)C) at the wobble position of elongator tRNA(Met), using acetate and ATP as substrates. First activates an acetate ion to form acetyladenylate (Ac-AMP) and then transfers the acetyl group to tRNA to form ac(4)C34.</text>
</comment>
<reference evidence="3 4" key="1">
    <citation type="submission" date="2018-01" db="EMBL/GenBank/DDBJ databases">
        <authorList>
            <person name="Gaut B.S."/>
            <person name="Morton B.R."/>
            <person name="Clegg M.T."/>
            <person name="Duvall M.R."/>
        </authorList>
    </citation>
    <scope>NUCLEOTIDE SEQUENCE [LARGE SCALE GENOMIC DNA]</scope>
    <source>
        <strain evidence="3">GP69</strain>
    </source>
</reference>
<feature type="binding site" evidence="2">
    <location>
        <position position="127"/>
    </location>
    <ligand>
        <name>ATP</name>
        <dbReference type="ChEBI" id="CHEBI:30616"/>
    </ligand>
</feature>
<dbReference type="PANTHER" id="PTHR37825:SF1">
    <property type="entry name" value="TRNA(MET) CYTIDINE ACETATE LIGASE"/>
    <property type="match status" value="1"/>
</dbReference>
<dbReference type="EMBL" id="OFSM01000011">
    <property type="protein sequence ID" value="SOY29741.1"/>
    <property type="molecule type" value="Genomic_DNA"/>
</dbReference>
<organism evidence="3 4">
    <name type="scientific">Acetatifactor muris</name>
    <dbReference type="NCBI Taxonomy" id="879566"/>
    <lineage>
        <taxon>Bacteria</taxon>
        <taxon>Bacillati</taxon>
        <taxon>Bacillota</taxon>
        <taxon>Clostridia</taxon>
        <taxon>Lachnospirales</taxon>
        <taxon>Lachnospiraceae</taxon>
        <taxon>Acetatifactor</taxon>
    </lineage>
</organism>
<keyword evidence="1 2" id="KW-0819">tRNA processing</keyword>
<proteinExistence type="inferred from homology"/>
<feature type="binding site" evidence="2">
    <location>
        <position position="212"/>
    </location>
    <ligand>
        <name>ATP</name>
        <dbReference type="ChEBI" id="CHEBI:30616"/>
    </ligand>
</feature>
<dbReference type="OrthoDB" id="9769796at2"/>
<protein>
    <recommendedName>
        <fullName evidence="2">tRNA(Met) cytidine acetate ligase</fullName>
        <ecNumber evidence="2">6.3.4.-</ecNumber>
    </recommendedName>
</protein>
<keyword evidence="2" id="KW-0067">ATP-binding</keyword>
<dbReference type="GO" id="GO:0006400">
    <property type="term" value="P:tRNA modification"/>
    <property type="evidence" value="ECO:0007669"/>
    <property type="project" value="UniProtKB-UniRule"/>
</dbReference>
<sequence>MLFFSHYLFIFLHEIMIIIEDTGIYMKVNGIIAEYNPFHNGHNYQLKESLRLTGADFTIVVMSGNFVQRGAPALLDKHTRAEMALRCGADLVLELPTLYAVSSAEYFAGGAVTLLDQLGVVTHLCFGSECGRTESLCQIAACLSEEPAEYSAALRRCLKSGLPYPLARARALAEVHTLLPQNCLCLPETDESVSGKGPLLPEAFDSILSSPNNILGIEYIRALLNRKSSMIPITVKRLGAGYHDKFISGSDCLCSALAIRQALYNASPKGPLLHMPPESEMLLRAWLREYRPVCSDAFSSALYYKLLMEKESGYEKYLDVPAELSNRIRKQLNSFAGYESFCHLLKTKNMTYTRISRCLLHILLDLKKEDMITAKALDYVPYARVLGFRRAAEPLLGAVRKCASIPLVTKIADAEKSLSADAYRLLRQDIQAGDFFRCVAFEGSGKAVGSELSLSPVIV</sequence>
<evidence type="ECO:0000313" key="3">
    <source>
        <dbReference type="EMBL" id="SOY29741.1"/>
    </source>
</evidence>
<accession>A0A2K4ZH02</accession>
<dbReference type="Proteomes" id="UP000236311">
    <property type="component" value="Unassembled WGS sequence"/>
</dbReference>
<evidence type="ECO:0000256" key="2">
    <source>
        <dbReference type="HAMAP-Rule" id="MF_01539"/>
    </source>
</evidence>
<evidence type="ECO:0000313" key="4">
    <source>
        <dbReference type="Proteomes" id="UP000236311"/>
    </source>
</evidence>
<dbReference type="GO" id="GO:0005524">
    <property type="term" value="F:ATP binding"/>
    <property type="evidence" value="ECO:0007669"/>
    <property type="project" value="UniProtKB-KW"/>
</dbReference>
<keyword evidence="2" id="KW-0694">RNA-binding</keyword>
<feature type="binding site" evidence="2">
    <location>
        <position position="237"/>
    </location>
    <ligand>
        <name>ATP</name>
        <dbReference type="ChEBI" id="CHEBI:30616"/>
    </ligand>
</feature>
<dbReference type="GO" id="GO:0000049">
    <property type="term" value="F:tRNA binding"/>
    <property type="evidence" value="ECO:0007669"/>
    <property type="project" value="UniProtKB-KW"/>
</dbReference>
<keyword evidence="2" id="KW-0963">Cytoplasm</keyword>
<dbReference type="EC" id="6.3.4.-" evidence="2"/>
<evidence type="ECO:0000256" key="1">
    <source>
        <dbReference type="ARBA" id="ARBA00022694"/>
    </source>
</evidence>
<dbReference type="Pfam" id="PF05636">
    <property type="entry name" value="HIGH_NTase1"/>
    <property type="match status" value="1"/>
</dbReference>
<comment type="subcellular location">
    <subcellularLocation>
        <location evidence="2">Cytoplasm</location>
    </subcellularLocation>
</comment>
<dbReference type="InterPro" id="IPR008513">
    <property type="entry name" value="tRNA(Met)_cyd_acetate_ligase"/>
</dbReference>
<dbReference type="HAMAP" id="MF_01539">
    <property type="entry name" value="TmcAL"/>
    <property type="match status" value="1"/>
</dbReference>
<comment type="similarity">
    <text evidence="2">Belongs to the TmcAL family.</text>
</comment>
<keyword evidence="2" id="KW-0820">tRNA-binding</keyword>
<dbReference type="PANTHER" id="PTHR37825">
    <property type="entry name" value="TRNA(MET) CYTIDINE ACETATE LIGASE"/>
    <property type="match status" value="1"/>
</dbReference>